<dbReference type="AlphaFoldDB" id="A0A7D7QM09"/>
<reference evidence="2" key="1">
    <citation type="submission" date="2020-06" db="EMBL/GenBank/DDBJ databases">
        <title>Nostoc edaphicum CCNP1411 genome.</title>
        <authorList>
            <person name="Fidor A."/>
            <person name="Grabski M."/>
            <person name="Gawor J."/>
            <person name="Gromadka R."/>
            <person name="Wegrzyn G."/>
            <person name="Mazur-Marzec H."/>
        </authorList>
    </citation>
    <scope>NUCLEOTIDE SEQUENCE [LARGE SCALE GENOMIC DNA]</scope>
    <source>
        <strain evidence="2">CCNP1411</strain>
    </source>
</reference>
<proteinExistence type="predicted"/>
<dbReference type="Proteomes" id="UP000514713">
    <property type="component" value="Chromosome"/>
</dbReference>
<organism evidence="1 2">
    <name type="scientific">Nostoc edaphicum CCNP1411</name>
    <dbReference type="NCBI Taxonomy" id="1472755"/>
    <lineage>
        <taxon>Bacteria</taxon>
        <taxon>Bacillati</taxon>
        <taxon>Cyanobacteriota</taxon>
        <taxon>Cyanophyceae</taxon>
        <taxon>Nostocales</taxon>
        <taxon>Nostocaceae</taxon>
        <taxon>Nostoc</taxon>
    </lineage>
</organism>
<keyword evidence="2" id="KW-1185">Reference proteome</keyword>
<name>A0A7D7QM09_9NOSO</name>
<protein>
    <submittedName>
        <fullName evidence="1">Uncharacterized protein</fullName>
    </submittedName>
</protein>
<evidence type="ECO:0000313" key="1">
    <source>
        <dbReference type="EMBL" id="QMS91181.1"/>
    </source>
</evidence>
<dbReference type="RefSeq" id="WP_181928836.1">
    <property type="nucleotide sequence ID" value="NZ_CP054698.1"/>
</dbReference>
<accession>A0A7D7QM09</accession>
<sequence length="61" mass="7070">MSLIIGEIEKVKQQSHSGFSVSNRVQRKWIKSSLDFKKEIIAIIQQLFGIYQLVFKLIFGT</sequence>
<gene>
    <name evidence="1" type="ORF">HUN01_27660</name>
</gene>
<dbReference type="EMBL" id="CP054698">
    <property type="protein sequence ID" value="QMS91181.1"/>
    <property type="molecule type" value="Genomic_DNA"/>
</dbReference>
<evidence type="ECO:0000313" key="2">
    <source>
        <dbReference type="Proteomes" id="UP000514713"/>
    </source>
</evidence>
<dbReference type="KEGG" id="ned:HUN01_27660"/>